<evidence type="ECO:0000256" key="6">
    <source>
        <dbReference type="SAM" id="Phobius"/>
    </source>
</evidence>
<keyword evidence="5 6" id="KW-0472">Membrane</keyword>
<organism evidence="7 8">
    <name type="scientific">Vanilla planifolia</name>
    <name type="common">Vanilla</name>
    <dbReference type="NCBI Taxonomy" id="51239"/>
    <lineage>
        <taxon>Eukaryota</taxon>
        <taxon>Viridiplantae</taxon>
        <taxon>Streptophyta</taxon>
        <taxon>Embryophyta</taxon>
        <taxon>Tracheophyta</taxon>
        <taxon>Spermatophyta</taxon>
        <taxon>Magnoliopsida</taxon>
        <taxon>Liliopsida</taxon>
        <taxon>Asparagales</taxon>
        <taxon>Orchidaceae</taxon>
        <taxon>Vanilloideae</taxon>
        <taxon>Vanilleae</taxon>
        <taxon>Vanilla</taxon>
    </lineage>
</organism>
<keyword evidence="3 6" id="KW-0812">Transmembrane</keyword>
<feature type="transmembrane region" description="Helical" evidence="6">
    <location>
        <begin position="206"/>
        <end position="222"/>
    </location>
</feature>
<dbReference type="HAMAP" id="MF_01938">
    <property type="entry name" value="MenA_2"/>
    <property type="match status" value="1"/>
</dbReference>
<evidence type="ECO:0000256" key="1">
    <source>
        <dbReference type="ARBA" id="ARBA00004141"/>
    </source>
</evidence>
<dbReference type="AlphaFoldDB" id="A0A835UN81"/>
<dbReference type="InterPro" id="IPR011937">
    <property type="entry name" value="DHNA_phytyltransferase_MenA"/>
</dbReference>
<gene>
    <name evidence="7" type="ORF">HPP92_019303</name>
</gene>
<accession>A0A835UN81</accession>
<dbReference type="Proteomes" id="UP000636800">
    <property type="component" value="Unassembled WGS sequence"/>
</dbReference>
<keyword evidence="8" id="KW-1185">Reference proteome</keyword>
<evidence type="ECO:0000313" key="7">
    <source>
        <dbReference type="EMBL" id="KAG0467723.1"/>
    </source>
</evidence>
<dbReference type="GO" id="GO:0042372">
    <property type="term" value="P:phylloquinone biosynthetic process"/>
    <property type="evidence" value="ECO:0007669"/>
    <property type="project" value="InterPro"/>
</dbReference>
<dbReference type="Pfam" id="PF01040">
    <property type="entry name" value="UbiA"/>
    <property type="match status" value="1"/>
</dbReference>
<proteinExistence type="inferred from homology"/>
<feature type="transmembrane region" description="Helical" evidence="6">
    <location>
        <begin position="375"/>
        <end position="397"/>
    </location>
</feature>
<dbReference type="PANTHER" id="PTHR13929:SF0">
    <property type="entry name" value="UBIA PRENYLTRANSFERASE DOMAIN-CONTAINING PROTEIN 1"/>
    <property type="match status" value="1"/>
</dbReference>
<evidence type="ECO:0000256" key="3">
    <source>
        <dbReference type="ARBA" id="ARBA00022692"/>
    </source>
</evidence>
<dbReference type="GO" id="GO:0004659">
    <property type="term" value="F:prenyltransferase activity"/>
    <property type="evidence" value="ECO:0007669"/>
    <property type="project" value="InterPro"/>
</dbReference>
<name>A0A835UN81_VANPL</name>
<dbReference type="OrthoDB" id="331544at2759"/>
<feature type="transmembrane region" description="Helical" evidence="6">
    <location>
        <begin position="180"/>
        <end position="200"/>
    </location>
</feature>
<dbReference type="InterPro" id="IPR026046">
    <property type="entry name" value="UBIAD1"/>
</dbReference>
<reference evidence="7 8" key="1">
    <citation type="journal article" date="2020" name="Nat. Food">
        <title>A phased Vanilla planifolia genome enables genetic improvement of flavour and production.</title>
        <authorList>
            <person name="Hasing T."/>
            <person name="Tang H."/>
            <person name="Brym M."/>
            <person name="Khazi F."/>
            <person name="Huang T."/>
            <person name="Chambers A.H."/>
        </authorList>
    </citation>
    <scope>NUCLEOTIDE SEQUENCE [LARGE SCALE GENOMIC DNA]</scope>
    <source>
        <tissue evidence="7">Leaf</tissue>
    </source>
</reference>
<keyword evidence="4 6" id="KW-1133">Transmembrane helix</keyword>
<feature type="transmembrane region" description="Helical" evidence="6">
    <location>
        <begin position="84"/>
        <end position="101"/>
    </location>
</feature>
<protein>
    <submittedName>
        <fullName evidence="7">Uncharacterized protein</fullName>
    </submittedName>
</protein>
<feature type="transmembrane region" description="Helical" evidence="6">
    <location>
        <begin position="325"/>
        <end position="355"/>
    </location>
</feature>
<evidence type="ECO:0000256" key="4">
    <source>
        <dbReference type="ARBA" id="ARBA00022989"/>
    </source>
</evidence>
<evidence type="ECO:0000256" key="2">
    <source>
        <dbReference type="ARBA" id="ARBA00022679"/>
    </source>
</evidence>
<evidence type="ECO:0000313" key="8">
    <source>
        <dbReference type="Proteomes" id="UP000636800"/>
    </source>
</evidence>
<comment type="caution">
    <text evidence="7">The sequence shown here is derived from an EMBL/GenBank/DDBJ whole genome shotgun (WGS) entry which is preliminary data.</text>
</comment>
<comment type="subcellular location">
    <subcellularLocation>
        <location evidence="1">Membrane</location>
        <topology evidence="1">Multi-pass membrane protein</topology>
    </subcellularLocation>
</comment>
<sequence length="401" mass="44597">MGIGTVHHLSTLPPLYCLLGRHPLRWAVKPAIRGVRWPGKWRSRRFPLPWSSFPVHSESPSATKKEILEDEISRATLLWRAAKLPIYSVALVGYAAAYLQTGLFSPGRYLLLLLSSCLIIAWLNLSNDVYDHDTGVDQNKRESVVNILGRHALKSSTVSYSNNFLFFYANATYCLRSQRAAHLASIVSLVLGLAGVMWAFVDIGDIRFILLITSAILCGYVYQFPPLRLSYHGLGEPLCFAAFGPFATTAFYFSQYSKNLASGIHHLPLNRTSLSASVLVGLTTTFILFCSHFHQIDGDKEVRKMSPLVRVGTEMGSKLIKIGILMLYTFLLGFSICKALPLTCALFCLGTLPIAKQVVDFVERNHNDKVKIFMAKYYCVRLHALFGAALAVGLVVARGRF</sequence>
<dbReference type="PANTHER" id="PTHR13929">
    <property type="entry name" value="1,4-DIHYDROXY-2-NAPHTHOATE OCTAPRENYLTRANSFERASE"/>
    <property type="match status" value="1"/>
</dbReference>
<feature type="transmembrane region" description="Helical" evidence="6">
    <location>
        <begin position="107"/>
        <end position="125"/>
    </location>
</feature>
<evidence type="ECO:0000256" key="5">
    <source>
        <dbReference type="ARBA" id="ARBA00023136"/>
    </source>
</evidence>
<feature type="transmembrane region" description="Helical" evidence="6">
    <location>
        <begin position="234"/>
        <end position="254"/>
    </location>
</feature>
<dbReference type="CDD" id="cd13962">
    <property type="entry name" value="PT_UbiA_UBIAD1"/>
    <property type="match status" value="1"/>
</dbReference>
<dbReference type="InterPro" id="IPR000537">
    <property type="entry name" value="UbiA_prenyltransferase"/>
</dbReference>
<keyword evidence="2" id="KW-0808">Transferase</keyword>
<feature type="transmembrane region" description="Helical" evidence="6">
    <location>
        <begin position="274"/>
        <end position="294"/>
    </location>
</feature>
<dbReference type="EMBL" id="JADCNL010000009">
    <property type="protein sequence ID" value="KAG0467723.1"/>
    <property type="molecule type" value="Genomic_DNA"/>
</dbReference>
<dbReference type="GO" id="GO:0016020">
    <property type="term" value="C:membrane"/>
    <property type="evidence" value="ECO:0007669"/>
    <property type="project" value="UniProtKB-SubCell"/>
</dbReference>